<dbReference type="Gramene" id="RZC82645">
    <property type="protein sequence ID" value="RZC82645"/>
    <property type="gene ID" value="C5167_045432"/>
</dbReference>
<dbReference type="SUPFAM" id="SSF50978">
    <property type="entry name" value="WD40 repeat-like"/>
    <property type="match status" value="1"/>
</dbReference>
<dbReference type="EMBL" id="CM010725">
    <property type="protein sequence ID" value="RZC82645.1"/>
    <property type="molecule type" value="Genomic_DNA"/>
</dbReference>
<proteinExistence type="predicted"/>
<sequence length="892" mass="101527">MEGRRVVSSSPRPCSGRRVLAKKRPRVDGFVNSVKKLQRREICSKRDRAFSMSNAQERFRNIGLQEEYDTHDPKGHCPMVLPFLKKRSKIIEIVAARDIVFALAQSGVCAAFSRETNQRICFLNVSPDEVIRSLFYNKNNDSLITVSVYASDNFSSLKCRTTRIEYIRRGKPDAGFALFESESLKWPGFVEFDDVNGKVLTYSAQDSIYKVFDLKNYTMLYSISDKNVQEIKISPGIMLLIFTRAGSHVPLKILSIEDGTVLKSFNHLLHRNKKVDFIEQFNEKLLVKQEDENLQILDVRNAEFTEVSRMEFMTPSAFIFLYENQLFLTFRNRTVAVWNFRGELVTSFEDHLLWHPDCNTNNIYITSDQDLIISYCKADSDDPLEGSAGSINISNILTGKCLAKIRATSDNPKDENSDSSDSPFPGRMKKRLYSGRIRNTVAEALEDITALFYDEERNEIYTGNRQGLVHARSLVLLLQQRVVLLIINCAPALGGGQCSFDRVAHLRNLEERFSKRDRASSLSNAPERFRNIGLQFLVSCAETNQRIFFLNVSPDEVIRSLFYNKNNDSLIVASVYASDHFSALKCRSTRIEDIQRGKPDAGFALFESESLKWPGFVEFDDVNGKVVTYSALNNIYKVFDLKNYTMLYSIADENVQEIKFSPGIMLLIFERFATHVPLKILSIEDGTVLKSFNHLLHRNTKVDFIEQFNEKLLVEQEDENLQILDVRNAELTEVSKTDFMTPSAFVFLHENRLFLTFRNRTVAVWNSRGEHVTSFEDHLLWLPDCNTSNVRITSDQDLMISYCKGDSHNPLEGSAGSITISNILTGKCVAKIQATSNNPQAENSGSSSSPFPGRTEKSPYSALKGTTALFYNEERNEIYTGNEQGLVHVWSN</sequence>
<reference evidence="2 3" key="1">
    <citation type="journal article" date="2018" name="Science">
        <title>The opium poppy genome and morphinan production.</title>
        <authorList>
            <person name="Guo L."/>
            <person name="Winzer T."/>
            <person name="Yang X."/>
            <person name="Li Y."/>
            <person name="Ning Z."/>
            <person name="He Z."/>
            <person name="Teodor R."/>
            <person name="Lu Y."/>
            <person name="Bowser T.A."/>
            <person name="Graham I.A."/>
            <person name="Ye K."/>
        </authorList>
    </citation>
    <scope>NUCLEOTIDE SEQUENCE [LARGE SCALE GENOMIC DNA]</scope>
    <source>
        <strain evidence="3">cv. HN1</strain>
        <tissue evidence="2">Leaves</tissue>
    </source>
</reference>
<accession>A0A4Y7LEP8</accession>
<dbReference type="Pfam" id="PF25463">
    <property type="entry name" value="DUF7899"/>
    <property type="match status" value="2"/>
</dbReference>
<organism evidence="2 3">
    <name type="scientific">Papaver somniferum</name>
    <name type="common">Opium poppy</name>
    <dbReference type="NCBI Taxonomy" id="3469"/>
    <lineage>
        <taxon>Eukaryota</taxon>
        <taxon>Viridiplantae</taxon>
        <taxon>Streptophyta</taxon>
        <taxon>Embryophyta</taxon>
        <taxon>Tracheophyta</taxon>
        <taxon>Spermatophyta</taxon>
        <taxon>Magnoliopsida</taxon>
        <taxon>Ranunculales</taxon>
        <taxon>Papaveraceae</taxon>
        <taxon>Papaveroideae</taxon>
        <taxon>Papaver</taxon>
    </lineage>
</organism>
<dbReference type="PANTHER" id="PTHR31789">
    <property type="entry name" value="OS05G0482600 PROTEIN"/>
    <property type="match status" value="1"/>
</dbReference>
<dbReference type="InterPro" id="IPR057221">
    <property type="entry name" value="DUF7899"/>
</dbReference>
<dbReference type="AlphaFoldDB" id="A0A4Y7LEP8"/>
<dbReference type="STRING" id="3469.A0A4Y7LEP8"/>
<dbReference type="InterPro" id="IPR036322">
    <property type="entry name" value="WD40_repeat_dom_sf"/>
</dbReference>
<evidence type="ECO:0000256" key="1">
    <source>
        <dbReference type="SAM" id="MobiDB-lite"/>
    </source>
</evidence>
<dbReference type="OMA" id="KCHESIS"/>
<dbReference type="SUPFAM" id="SSF50998">
    <property type="entry name" value="Quinoprotein alcohol dehydrogenase-like"/>
    <property type="match status" value="1"/>
</dbReference>
<dbReference type="Gene3D" id="2.130.10.10">
    <property type="entry name" value="YVTN repeat-like/Quinoprotein amine dehydrogenase"/>
    <property type="match status" value="1"/>
</dbReference>
<evidence type="ECO:0000313" key="2">
    <source>
        <dbReference type="EMBL" id="RZC82645.1"/>
    </source>
</evidence>
<gene>
    <name evidence="2" type="ORF">C5167_045432</name>
</gene>
<protein>
    <recommendedName>
        <fullName evidence="4">Transducin/WD40 repeat-like superfamily protein</fullName>
    </recommendedName>
</protein>
<keyword evidence="3" id="KW-1185">Reference proteome</keyword>
<feature type="region of interest" description="Disordered" evidence="1">
    <location>
        <begin position="408"/>
        <end position="427"/>
    </location>
</feature>
<dbReference type="Proteomes" id="UP000316621">
    <property type="component" value="Chromosome 11"/>
</dbReference>
<feature type="region of interest" description="Disordered" evidence="1">
    <location>
        <begin position="835"/>
        <end position="860"/>
    </location>
</feature>
<dbReference type="InterPro" id="IPR015943">
    <property type="entry name" value="WD40/YVTN_repeat-like_dom_sf"/>
</dbReference>
<dbReference type="PANTHER" id="PTHR31789:SF1">
    <property type="entry name" value="OS05G0482600 PROTEIN"/>
    <property type="match status" value="1"/>
</dbReference>
<evidence type="ECO:0008006" key="4">
    <source>
        <dbReference type="Google" id="ProtNLM"/>
    </source>
</evidence>
<evidence type="ECO:0000313" key="3">
    <source>
        <dbReference type="Proteomes" id="UP000316621"/>
    </source>
</evidence>
<name>A0A4Y7LEP8_PAPSO</name>
<dbReference type="InterPro" id="IPR011047">
    <property type="entry name" value="Quinoprotein_ADH-like_sf"/>
</dbReference>
<feature type="compositionally biased region" description="Polar residues" evidence="1">
    <location>
        <begin position="835"/>
        <end position="850"/>
    </location>
</feature>